<dbReference type="STRING" id="485913.Krac_3208"/>
<proteinExistence type="predicted"/>
<dbReference type="Proteomes" id="UP000004508">
    <property type="component" value="Unassembled WGS sequence"/>
</dbReference>
<dbReference type="InParanoid" id="D6U0Q8"/>
<feature type="signal peptide" evidence="1">
    <location>
        <begin position="1"/>
        <end position="39"/>
    </location>
</feature>
<keyword evidence="3" id="KW-1185">Reference proteome</keyword>
<protein>
    <recommendedName>
        <fullName evidence="4">DUF1795 domain-containing protein</fullName>
    </recommendedName>
</protein>
<evidence type="ECO:0000256" key="1">
    <source>
        <dbReference type="SAM" id="SignalP"/>
    </source>
</evidence>
<dbReference type="OrthoDB" id="171967at2"/>
<name>D6U0Q8_KTERA</name>
<sequence>MPELPYPARSNQPAFLHSIVTLMLVLTWLLTACSSQSTAGNASQPTTTSTATTQATLTAMPVTATPTATQQQSWQTYQSPYFTLQYPTTWIANVIPQGTQGGIYVQQVEFRPSSTSPISFTASPMINQSTSPDTLLQNDILVQHNKVEAQGKETINGLTWSTATISTQGSQLAVARIEVAYANHLHPYRVSFGTPPDQFDTNSVIFNTMFQSFQEK</sequence>
<comment type="caution">
    <text evidence="2">The sequence shown here is derived from an EMBL/GenBank/DDBJ whole genome shotgun (WGS) entry which is preliminary data.</text>
</comment>
<keyword evidence="1" id="KW-0732">Signal</keyword>
<accession>D6U0Q8</accession>
<evidence type="ECO:0000313" key="3">
    <source>
        <dbReference type="Proteomes" id="UP000004508"/>
    </source>
</evidence>
<feature type="chain" id="PRO_5003088662" description="DUF1795 domain-containing protein" evidence="1">
    <location>
        <begin position="40"/>
        <end position="216"/>
    </location>
</feature>
<evidence type="ECO:0008006" key="4">
    <source>
        <dbReference type="Google" id="ProtNLM"/>
    </source>
</evidence>
<dbReference type="EMBL" id="ADVG01000004">
    <property type="protein sequence ID" value="EFH82398.1"/>
    <property type="molecule type" value="Genomic_DNA"/>
</dbReference>
<evidence type="ECO:0000313" key="2">
    <source>
        <dbReference type="EMBL" id="EFH82398.1"/>
    </source>
</evidence>
<gene>
    <name evidence="2" type="ORF">Krac_3208</name>
</gene>
<dbReference type="AlphaFoldDB" id="D6U0Q8"/>
<organism evidence="2 3">
    <name type="scientific">Ktedonobacter racemifer DSM 44963</name>
    <dbReference type="NCBI Taxonomy" id="485913"/>
    <lineage>
        <taxon>Bacteria</taxon>
        <taxon>Bacillati</taxon>
        <taxon>Chloroflexota</taxon>
        <taxon>Ktedonobacteria</taxon>
        <taxon>Ktedonobacterales</taxon>
        <taxon>Ktedonobacteraceae</taxon>
        <taxon>Ktedonobacter</taxon>
    </lineage>
</organism>
<reference evidence="2 3" key="1">
    <citation type="journal article" date="2011" name="Stand. Genomic Sci.">
        <title>Non-contiguous finished genome sequence and contextual data of the filamentous soil bacterium Ktedonobacter racemifer type strain (SOSP1-21).</title>
        <authorList>
            <person name="Chang Y.J."/>
            <person name="Land M."/>
            <person name="Hauser L."/>
            <person name="Chertkov O."/>
            <person name="Del Rio T.G."/>
            <person name="Nolan M."/>
            <person name="Copeland A."/>
            <person name="Tice H."/>
            <person name="Cheng J.F."/>
            <person name="Lucas S."/>
            <person name="Han C."/>
            <person name="Goodwin L."/>
            <person name="Pitluck S."/>
            <person name="Ivanova N."/>
            <person name="Ovchinikova G."/>
            <person name="Pati A."/>
            <person name="Chen A."/>
            <person name="Palaniappan K."/>
            <person name="Mavromatis K."/>
            <person name="Liolios K."/>
            <person name="Brettin T."/>
            <person name="Fiebig A."/>
            <person name="Rohde M."/>
            <person name="Abt B."/>
            <person name="Goker M."/>
            <person name="Detter J.C."/>
            <person name="Woyke T."/>
            <person name="Bristow J."/>
            <person name="Eisen J.A."/>
            <person name="Markowitz V."/>
            <person name="Hugenholtz P."/>
            <person name="Kyrpides N.C."/>
            <person name="Klenk H.P."/>
            <person name="Lapidus A."/>
        </authorList>
    </citation>
    <scope>NUCLEOTIDE SEQUENCE [LARGE SCALE GENOMIC DNA]</scope>
    <source>
        <strain evidence="3">DSM 44963</strain>
    </source>
</reference>
<dbReference type="RefSeq" id="WP_007920475.1">
    <property type="nucleotide sequence ID" value="NZ_ADVG01000004.1"/>
</dbReference>